<evidence type="ECO:0000256" key="2">
    <source>
        <dbReference type="ARBA" id="ARBA00023315"/>
    </source>
</evidence>
<keyword evidence="6" id="KW-1185">Reference proteome</keyword>
<dbReference type="RefSeq" id="WP_256255343.1">
    <property type="nucleotide sequence ID" value="NZ_FOVH01000004.1"/>
</dbReference>
<keyword evidence="1 5" id="KW-0808">Transferase</keyword>
<dbReference type="InterPro" id="IPR000182">
    <property type="entry name" value="GNAT_dom"/>
</dbReference>
<dbReference type="InParanoid" id="A0A1I5ERN3"/>
<dbReference type="PANTHER" id="PTHR43792:SF8">
    <property type="entry name" value="[RIBOSOMAL PROTEIN US5]-ALANINE N-ACETYLTRANSFERASE"/>
    <property type="match status" value="1"/>
</dbReference>
<sequence length="182" mass="20046">MGCRVVLRRMRAGDEEEFVRLARQSTELHADWVRTPADPAAFRDYLGRFADPTAGEALLVKQADTGAIAGHVTLTGIVRRPYDRAILGFAAFAPSAAQGYMTEGVGLAVLYAFGPLGLHRVEADVQPGNEPSRRLVQRLGFRREGFSPEFINIGGVWRDHERWAITAGMTAHLPPCNRHVLP</sequence>
<protein>
    <submittedName>
        <fullName evidence="5">Ribosomal-protein-alanine N-acetyltransferase</fullName>
    </submittedName>
</protein>
<evidence type="ECO:0000259" key="4">
    <source>
        <dbReference type="PROSITE" id="PS51186"/>
    </source>
</evidence>
<evidence type="ECO:0000313" key="5">
    <source>
        <dbReference type="EMBL" id="SFO14089.1"/>
    </source>
</evidence>
<dbReference type="PANTHER" id="PTHR43792">
    <property type="entry name" value="GNAT FAMILY, PUTATIVE (AFU_ORTHOLOGUE AFUA_3G00765)-RELATED-RELATED"/>
    <property type="match status" value="1"/>
</dbReference>
<feature type="domain" description="N-acetyltransferase" evidence="4">
    <location>
        <begin position="5"/>
        <end position="172"/>
    </location>
</feature>
<dbReference type="GO" id="GO:0005737">
    <property type="term" value="C:cytoplasm"/>
    <property type="evidence" value="ECO:0007669"/>
    <property type="project" value="TreeGrafter"/>
</dbReference>
<dbReference type="eggNOG" id="COG1670">
    <property type="taxonomic scope" value="Bacteria"/>
</dbReference>
<evidence type="ECO:0000256" key="3">
    <source>
        <dbReference type="ARBA" id="ARBA00038502"/>
    </source>
</evidence>
<evidence type="ECO:0000256" key="1">
    <source>
        <dbReference type="ARBA" id="ARBA00022679"/>
    </source>
</evidence>
<accession>A0A1I5ERN3</accession>
<gene>
    <name evidence="5" type="ORF">SAMN04489713_104248</name>
</gene>
<dbReference type="Proteomes" id="UP000183413">
    <property type="component" value="Unassembled WGS sequence"/>
</dbReference>
<name>A0A1I5ERN3_9ACTN</name>
<dbReference type="Pfam" id="PF13302">
    <property type="entry name" value="Acetyltransf_3"/>
    <property type="match status" value="1"/>
</dbReference>
<dbReference type="PROSITE" id="PS51186">
    <property type="entry name" value="GNAT"/>
    <property type="match status" value="1"/>
</dbReference>
<organism evidence="5 6">
    <name type="scientific">Actinomadura madurae</name>
    <dbReference type="NCBI Taxonomy" id="1993"/>
    <lineage>
        <taxon>Bacteria</taxon>
        <taxon>Bacillati</taxon>
        <taxon>Actinomycetota</taxon>
        <taxon>Actinomycetes</taxon>
        <taxon>Streptosporangiales</taxon>
        <taxon>Thermomonosporaceae</taxon>
        <taxon>Actinomadura</taxon>
    </lineage>
</organism>
<dbReference type="InterPro" id="IPR016181">
    <property type="entry name" value="Acyl_CoA_acyltransferase"/>
</dbReference>
<reference evidence="5 6" key="1">
    <citation type="submission" date="2016-10" db="EMBL/GenBank/DDBJ databases">
        <authorList>
            <person name="de Groot N.N."/>
        </authorList>
    </citation>
    <scope>NUCLEOTIDE SEQUENCE [LARGE SCALE GENOMIC DNA]</scope>
    <source>
        <strain evidence="5 6">DSM 43067</strain>
    </source>
</reference>
<dbReference type="Gene3D" id="3.40.630.30">
    <property type="match status" value="1"/>
</dbReference>
<dbReference type="SUPFAM" id="SSF55729">
    <property type="entry name" value="Acyl-CoA N-acyltransferases (Nat)"/>
    <property type="match status" value="1"/>
</dbReference>
<dbReference type="EMBL" id="FOVH01000004">
    <property type="protein sequence ID" value="SFO14089.1"/>
    <property type="molecule type" value="Genomic_DNA"/>
</dbReference>
<dbReference type="InterPro" id="IPR051531">
    <property type="entry name" value="N-acetyltransferase"/>
</dbReference>
<dbReference type="GO" id="GO:0008999">
    <property type="term" value="F:protein-N-terminal-alanine acetyltransferase activity"/>
    <property type="evidence" value="ECO:0007669"/>
    <property type="project" value="TreeGrafter"/>
</dbReference>
<comment type="similarity">
    <text evidence="3">Belongs to the acetyltransferase family. RimJ subfamily.</text>
</comment>
<dbReference type="STRING" id="1993.SAMN04489713_104248"/>
<keyword evidence="2" id="KW-0012">Acyltransferase</keyword>
<evidence type="ECO:0000313" key="6">
    <source>
        <dbReference type="Proteomes" id="UP000183413"/>
    </source>
</evidence>
<proteinExistence type="inferred from homology"/>
<dbReference type="AlphaFoldDB" id="A0A1I5ERN3"/>